<evidence type="ECO:0000313" key="2">
    <source>
        <dbReference type="EMBL" id="KAL3421632.1"/>
    </source>
</evidence>
<accession>A0ABR4PE69</accession>
<feature type="region of interest" description="Disordered" evidence="1">
    <location>
        <begin position="82"/>
        <end position="106"/>
    </location>
</feature>
<evidence type="ECO:0000313" key="3">
    <source>
        <dbReference type="Proteomes" id="UP001629113"/>
    </source>
</evidence>
<name>A0ABR4PE69_9HELO</name>
<feature type="compositionally biased region" description="Polar residues" evidence="1">
    <location>
        <begin position="152"/>
        <end position="164"/>
    </location>
</feature>
<feature type="region of interest" description="Disordered" evidence="1">
    <location>
        <begin position="139"/>
        <end position="203"/>
    </location>
</feature>
<organism evidence="2 3">
    <name type="scientific">Phlyctema vagabunda</name>
    <dbReference type="NCBI Taxonomy" id="108571"/>
    <lineage>
        <taxon>Eukaryota</taxon>
        <taxon>Fungi</taxon>
        <taxon>Dikarya</taxon>
        <taxon>Ascomycota</taxon>
        <taxon>Pezizomycotina</taxon>
        <taxon>Leotiomycetes</taxon>
        <taxon>Helotiales</taxon>
        <taxon>Dermateaceae</taxon>
        <taxon>Phlyctema</taxon>
    </lineage>
</organism>
<reference evidence="2 3" key="1">
    <citation type="submission" date="2024-06" db="EMBL/GenBank/DDBJ databases">
        <title>Complete genome of Phlyctema vagabunda strain 19-DSS-EL-015.</title>
        <authorList>
            <person name="Fiorenzani C."/>
        </authorList>
    </citation>
    <scope>NUCLEOTIDE SEQUENCE [LARGE SCALE GENOMIC DNA]</scope>
    <source>
        <strain evidence="2 3">19-DSS-EL-015</strain>
    </source>
</reference>
<keyword evidence="3" id="KW-1185">Reference proteome</keyword>
<evidence type="ECO:0000256" key="1">
    <source>
        <dbReference type="SAM" id="MobiDB-lite"/>
    </source>
</evidence>
<gene>
    <name evidence="2" type="ORF">PVAG01_05788</name>
</gene>
<feature type="compositionally biased region" description="Polar residues" evidence="1">
    <location>
        <begin position="82"/>
        <end position="94"/>
    </location>
</feature>
<dbReference type="EMBL" id="JBFCZG010000005">
    <property type="protein sequence ID" value="KAL3421632.1"/>
    <property type="molecule type" value="Genomic_DNA"/>
</dbReference>
<proteinExistence type="predicted"/>
<dbReference type="Gene3D" id="3.30.450.30">
    <property type="entry name" value="Dynein light chain 2a, cytoplasmic"/>
    <property type="match status" value="1"/>
</dbReference>
<dbReference type="Proteomes" id="UP001629113">
    <property type="component" value="Unassembled WGS sequence"/>
</dbReference>
<comment type="caution">
    <text evidence="2">The sequence shown here is derived from an EMBL/GenBank/DDBJ whole genome shotgun (WGS) entry which is preliminary data.</text>
</comment>
<feature type="compositionally biased region" description="Low complexity" evidence="1">
    <location>
        <begin position="172"/>
        <end position="186"/>
    </location>
</feature>
<protein>
    <submittedName>
        <fullName evidence="2">Uncharacterized protein</fullName>
    </submittedName>
</protein>
<sequence>MPFLDSPSCSTSMPNTMLLTKRLATFLNNNTSPHIHTLLLLTPAGKLLTSASPLPASSLRTQATVACTLWNQYSSAQSENDLVSSVLPQTQRSSGRGAAHSGREPHPIGSIMVQLEYGIMVILTLKSGLLFIAIGPSASATSSGRSRMHSPEQPSSPLANTDVSEPNDRQISSPSLGSLGNPSGGSRAPSESGSVATNTSTTAANIMGLKRQTEELGKWLDGALDGFALSSWDQR</sequence>